<dbReference type="InterPro" id="IPR007214">
    <property type="entry name" value="YbaK/aa-tRNA-synth-assoc-dom"/>
</dbReference>
<accession>A0A9D1WGK1</accession>
<dbReference type="InterPro" id="IPR036754">
    <property type="entry name" value="YbaK/aa-tRNA-synt-asso_dom_sf"/>
</dbReference>
<dbReference type="Proteomes" id="UP000886817">
    <property type="component" value="Unassembled WGS sequence"/>
</dbReference>
<reference evidence="6" key="1">
    <citation type="journal article" date="2021" name="PeerJ">
        <title>Extensive microbial diversity within the chicken gut microbiome revealed by metagenomics and culture.</title>
        <authorList>
            <person name="Gilroy R."/>
            <person name="Ravi A."/>
            <person name="Getino M."/>
            <person name="Pursley I."/>
            <person name="Horton D.L."/>
            <person name="Alikhan N.F."/>
            <person name="Baker D."/>
            <person name="Gharbi K."/>
            <person name="Hall N."/>
            <person name="Watson M."/>
            <person name="Adriaenssens E.M."/>
            <person name="Foster-Nyarko E."/>
            <person name="Jarju S."/>
            <person name="Secka A."/>
            <person name="Antonio M."/>
            <person name="Oren A."/>
            <person name="Chaudhuri R.R."/>
            <person name="La Ragione R."/>
            <person name="Hildebrand F."/>
            <person name="Pallen M.J."/>
        </authorList>
    </citation>
    <scope>NUCLEOTIDE SEQUENCE</scope>
    <source>
        <strain evidence="6">ChiSjej1B19-8411</strain>
    </source>
</reference>
<name>A0A9D1WGK1_9FIRM</name>
<evidence type="ECO:0000256" key="1">
    <source>
        <dbReference type="ARBA" id="ARBA00009798"/>
    </source>
</evidence>
<gene>
    <name evidence="6" type="primary">ybaK</name>
    <name evidence="6" type="ORF">IAA45_03935</name>
</gene>
<evidence type="ECO:0000256" key="3">
    <source>
        <dbReference type="ARBA" id="ARBA00023239"/>
    </source>
</evidence>
<dbReference type="PANTHER" id="PTHR30411:SF0">
    <property type="entry name" value="CYS-TRNA(PRO)_CYS-TRNA(CYS) DEACYLASE YBAK"/>
    <property type="match status" value="1"/>
</dbReference>
<comment type="similarity">
    <text evidence="1 4">Belongs to the prolyl-tRNA editing family. YbaK/EbsC subfamily.</text>
</comment>
<keyword evidence="3 4" id="KW-0456">Lyase</keyword>
<dbReference type="PANTHER" id="PTHR30411">
    <property type="entry name" value="CYTOPLASMIC PROTEIN"/>
    <property type="match status" value="1"/>
</dbReference>
<keyword evidence="2 4" id="KW-0648">Protein biosynthesis</keyword>
<dbReference type="CDD" id="cd00002">
    <property type="entry name" value="YbaK_deacylase"/>
    <property type="match status" value="1"/>
</dbReference>
<dbReference type="EMBL" id="DXEX01000091">
    <property type="protein sequence ID" value="HIX58850.1"/>
    <property type="molecule type" value="Genomic_DNA"/>
</dbReference>
<sequence length="161" mass="17778">MGKEVKTNAMRILEKQKVPYELLTYECDDFIDGIHVADKTGTPYEQSFKTLVMEGKSGNYYVFVVPIAKEVDRKAAARAVGEKTVDMIHVKDIQKVTGYIRGGCSPIGMKKQYVTVFDESAGNFEEIYVSGGRIGTTLKVSVEGLLKVSRGKLAPITMGEE</sequence>
<proteinExistence type="inferred from homology"/>
<dbReference type="SUPFAM" id="SSF55826">
    <property type="entry name" value="YbaK/ProRS associated domain"/>
    <property type="match status" value="1"/>
</dbReference>
<dbReference type="AlphaFoldDB" id="A0A9D1WGK1"/>
<protein>
    <recommendedName>
        <fullName evidence="4">Cys-tRNA(Pro)/Cys-tRNA(Cys) deacylase</fullName>
        <ecNumber evidence="4">4.2.-.-</ecNumber>
    </recommendedName>
</protein>
<organism evidence="6 7">
    <name type="scientific">Candidatus Blautia gallistercoris</name>
    <dbReference type="NCBI Taxonomy" id="2838490"/>
    <lineage>
        <taxon>Bacteria</taxon>
        <taxon>Bacillati</taxon>
        <taxon>Bacillota</taxon>
        <taxon>Clostridia</taxon>
        <taxon>Lachnospirales</taxon>
        <taxon>Lachnospiraceae</taxon>
        <taxon>Blautia</taxon>
    </lineage>
</organism>
<feature type="domain" description="YbaK/aminoacyl-tRNA synthetase-associated" evidence="5">
    <location>
        <begin position="36"/>
        <end position="147"/>
    </location>
</feature>
<dbReference type="GO" id="GO:0006412">
    <property type="term" value="P:translation"/>
    <property type="evidence" value="ECO:0007669"/>
    <property type="project" value="UniProtKB-KW"/>
</dbReference>
<evidence type="ECO:0000256" key="2">
    <source>
        <dbReference type="ARBA" id="ARBA00022917"/>
    </source>
</evidence>
<dbReference type="InterPro" id="IPR004369">
    <property type="entry name" value="Prolyl-tRNA_editing_YbaK/EbsC"/>
</dbReference>
<evidence type="ECO:0000313" key="6">
    <source>
        <dbReference type="EMBL" id="HIX58850.1"/>
    </source>
</evidence>
<dbReference type="PIRSF" id="PIRSF006181">
    <property type="entry name" value="EbsC_YbaK"/>
    <property type="match status" value="1"/>
</dbReference>
<dbReference type="NCBIfam" id="TIGR00011">
    <property type="entry name" value="YbaK_EbsC"/>
    <property type="match status" value="1"/>
</dbReference>
<dbReference type="GO" id="GO:0002161">
    <property type="term" value="F:aminoacyl-tRNA deacylase activity"/>
    <property type="evidence" value="ECO:0007669"/>
    <property type="project" value="InterPro"/>
</dbReference>
<comment type="caution">
    <text evidence="6">The sequence shown here is derived from an EMBL/GenBank/DDBJ whole genome shotgun (WGS) entry which is preliminary data.</text>
</comment>
<evidence type="ECO:0000313" key="7">
    <source>
        <dbReference type="Proteomes" id="UP000886817"/>
    </source>
</evidence>
<dbReference type="Gene3D" id="3.90.960.10">
    <property type="entry name" value="YbaK/aminoacyl-tRNA synthetase-associated domain"/>
    <property type="match status" value="1"/>
</dbReference>
<dbReference type="EC" id="4.2.-.-" evidence="4"/>
<dbReference type="Pfam" id="PF04073">
    <property type="entry name" value="tRNA_edit"/>
    <property type="match status" value="1"/>
</dbReference>
<evidence type="ECO:0000256" key="4">
    <source>
        <dbReference type="PIRNR" id="PIRNR006181"/>
    </source>
</evidence>
<reference evidence="6" key="2">
    <citation type="submission" date="2021-04" db="EMBL/GenBank/DDBJ databases">
        <authorList>
            <person name="Gilroy R."/>
        </authorList>
    </citation>
    <scope>NUCLEOTIDE SEQUENCE</scope>
    <source>
        <strain evidence="6">ChiSjej1B19-8411</strain>
    </source>
</reference>
<dbReference type="GO" id="GO:0016829">
    <property type="term" value="F:lyase activity"/>
    <property type="evidence" value="ECO:0007669"/>
    <property type="project" value="UniProtKB-KW"/>
</dbReference>
<evidence type="ECO:0000259" key="5">
    <source>
        <dbReference type="Pfam" id="PF04073"/>
    </source>
</evidence>